<evidence type="ECO:0000313" key="2">
    <source>
        <dbReference type="WBParaSite" id="JU765_v2.g19808.t1"/>
    </source>
</evidence>
<protein>
    <submittedName>
        <fullName evidence="2">O-GlcNAcase</fullName>
    </submittedName>
</protein>
<accession>A0AC34QVL3</accession>
<sequence length="839" mass="95603">MWSEESLYGVVEGFYGRPWTTEQRHDLFLRLREFGLNSYLYAPKDDEKHRAKWRELYTDAEINLLRSLIESATKAGILFIYALSPGVDIVYSDAREVQMVKEKLQQVQSLGCKSFALLFDDILQEMRPEDQDVFESFADAQVAITNNCYLYLGKPIFSFCPTEYRSKNAASSVYLKTVGEKLDPKIMIMWTGPAVVSRTITEEHLKEVATVMKRKPLIWDNLHANDYDPKRVFLGPFSGRSVHIKKLISGVLLNPNCQYEANYLPSYTLGEWYRSEEDFDPESMNQRVPIPKIVYEPDQSLSRGIAKWIHLFNGGVGPSIPPISQVESQVTTPVIESGVVSATIPPFSIRTCEANELLPAAFTDLPPPVYTSPIGTATTVTVQAFPIDESIMNISDAHHVPQIVNSLSVEYSEPMDTNSLKEMDDEDLVLTASSMSPMDTTYNASPTKSTTPIDYEPTDNEMSIFTPTLLNVYEGKKAIKLLVDFFYLPFNSGSHGVKFLKDFQWLHEHANIMTKAMSTMEDDMLNVAQWKQKADWIINIVETITKFYLSLIDAPNRSLAQEIFPFVWDMQHILTILKSIVEWMQEGSLFKIPEEQGDWWDTSHLQEEPWSLGGGLLTDLQKLIVKNQDVSEFFSLKLATPPTSTCYTLDTFFINSINQDEFYEQFTEKAEKNIFLNAKAFSEQCLRMFDSSFVSTNHFQARELNSYYESKTVAYFLTIANLPDVLQNPEFRSRLSSSLPTSLNDTSQFIIPFNELPLDFIEKFPSFIDLRWRDGYQDPPVAVRRVLQSGVAALSLNGSIGCFTIIPGILSEKIELFIRLGFQKSFITIPNFTVLIHRL</sequence>
<dbReference type="Proteomes" id="UP000887576">
    <property type="component" value="Unplaced"/>
</dbReference>
<name>A0AC34QVL3_9BILA</name>
<proteinExistence type="predicted"/>
<dbReference type="WBParaSite" id="JU765_v2.g19808.t1">
    <property type="protein sequence ID" value="JU765_v2.g19808.t1"/>
    <property type="gene ID" value="JU765_v2.g19808"/>
</dbReference>
<organism evidence="1 2">
    <name type="scientific">Panagrolaimus sp. JU765</name>
    <dbReference type="NCBI Taxonomy" id="591449"/>
    <lineage>
        <taxon>Eukaryota</taxon>
        <taxon>Metazoa</taxon>
        <taxon>Ecdysozoa</taxon>
        <taxon>Nematoda</taxon>
        <taxon>Chromadorea</taxon>
        <taxon>Rhabditida</taxon>
        <taxon>Tylenchina</taxon>
        <taxon>Panagrolaimomorpha</taxon>
        <taxon>Panagrolaimoidea</taxon>
        <taxon>Panagrolaimidae</taxon>
        <taxon>Panagrolaimus</taxon>
    </lineage>
</organism>
<evidence type="ECO:0000313" key="1">
    <source>
        <dbReference type="Proteomes" id="UP000887576"/>
    </source>
</evidence>
<reference evidence="2" key="1">
    <citation type="submission" date="2022-11" db="UniProtKB">
        <authorList>
            <consortium name="WormBaseParasite"/>
        </authorList>
    </citation>
    <scope>IDENTIFICATION</scope>
</reference>